<dbReference type="EMBL" id="UGNC01000005">
    <property type="protein sequence ID" value="STW50134.1"/>
    <property type="molecule type" value="Genomic_DNA"/>
</dbReference>
<gene>
    <name evidence="2" type="ORF">NCTC9617_06791</name>
</gene>
<reference evidence="2 3" key="1">
    <citation type="submission" date="2018-06" db="EMBL/GenBank/DDBJ databases">
        <authorList>
            <consortium name="Pathogen Informatics"/>
            <person name="Doyle S."/>
        </authorList>
    </citation>
    <scope>NUCLEOTIDE SEQUENCE [LARGE SCALE GENOMIC DNA]</scope>
    <source>
        <strain evidence="2 3">NCTC9617</strain>
    </source>
</reference>
<dbReference type="Proteomes" id="UP000255167">
    <property type="component" value="Unassembled WGS sequence"/>
</dbReference>
<accession>A0A378G100</accession>
<proteinExistence type="predicted"/>
<evidence type="ECO:0000313" key="3">
    <source>
        <dbReference type="Proteomes" id="UP000255167"/>
    </source>
</evidence>
<sequence>MPVDLKRIPPPAQRPRAPAWWVWLLFLLCWLAAGTCWAIMSNKDKLQINTADFWQTALILPALLWLILLALRIAWYKGLQSMADGWDNDREQIWSREIQRGRRHLAILGVSLHTALRLPDDQDGKGQREALRNNTPALKTQPFWWSDEGIRHSRLLRIGDETPEQLVKRIMSNTLNELTSVLASVPAEIPLSLIIESDSSMPVSEIQSIWRQCLANSHIRQPVTYLEGKGLQMIDHWLDQPMTEPSLMLIVALQVAPKQVEGTAETVVSLLLASPQVAADLMPLALLHRPEQVKGISHEAFHYAFARAFDWAALPAEAVPAGWLVGIKMNYHQPIATGLIALSSPINIGRDFYNLDSSLGYPGVAAPWVAIAGAILRCGDDKSQLIVSGDGFADQPLWATVITPLPLSSELHQARPVRAA</sequence>
<keyword evidence="1" id="KW-0472">Membrane</keyword>
<evidence type="ECO:0000313" key="2">
    <source>
        <dbReference type="EMBL" id="STW50134.1"/>
    </source>
</evidence>
<name>A0A378G100_KLEPN</name>
<keyword evidence="1" id="KW-1133">Transmembrane helix</keyword>
<protein>
    <submittedName>
        <fullName evidence="2">Putative structural protein</fullName>
    </submittedName>
</protein>
<feature type="transmembrane region" description="Helical" evidence="1">
    <location>
        <begin position="20"/>
        <end position="41"/>
    </location>
</feature>
<feature type="transmembrane region" description="Helical" evidence="1">
    <location>
        <begin position="53"/>
        <end position="75"/>
    </location>
</feature>
<keyword evidence="1" id="KW-0812">Transmembrane</keyword>
<organism evidence="2 3">
    <name type="scientific">Klebsiella pneumoniae</name>
    <dbReference type="NCBI Taxonomy" id="573"/>
    <lineage>
        <taxon>Bacteria</taxon>
        <taxon>Pseudomonadati</taxon>
        <taxon>Pseudomonadota</taxon>
        <taxon>Gammaproteobacteria</taxon>
        <taxon>Enterobacterales</taxon>
        <taxon>Enterobacteriaceae</taxon>
        <taxon>Klebsiella/Raoultella group</taxon>
        <taxon>Klebsiella</taxon>
        <taxon>Klebsiella pneumoniae complex</taxon>
    </lineage>
</organism>
<dbReference type="AlphaFoldDB" id="A0A378G100"/>
<evidence type="ECO:0000256" key="1">
    <source>
        <dbReference type="SAM" id="Phobius"/>
    </source>
</evidence>